<sequence length="131" mass="15285">MKFVYYMTYVMILVYTLGETVRRGVDYFAINATTMLEDYSAAVFFTLAVWTWHKASPYAEKIMLLAWAYATGAMFVPFFAHLEAYLRGATFREDHIHTDVESIILKGSIWLVSVMCLYITFRSDQSQYPRQ</sequence>
<evidence type="ECO:0000256" key="1">
    <source>
        <dbReference type="SAM" id="Phobius"/>
    </source>
</evidence>
<keyword evidence="3" id="KW-1185">Reference proteome</keyword>
<gene>
    <name evidence="2" type="ORF">SIN8267_01254</name>
</gene>
<keyword evidence="1" id="KW-0812">Transmembrane</keyword>
<protein>
    <submittedName>
        <fullName evidence="2">Uncharacterized protein</fullName>
    </submittedName>
</protein>
<feature type="transmembrane region" description="Helical" evidence="1">
    <location>
        <begin position="27"/>
        <end position="50"/>
    </location>
</feature>
<dbReference type="EMBL" id="CAKLPX010000001">
    <property type="protein sequence ID" value="CAH0991152.1"/>
    <property type="molecule type" value="Genomic_DNA"/>
</dbReference>
<proteinExistence type="predicted"/>
<reference evidence="2" key="1">
    <citation type="submission" date="2021-12" db="EMBL/GenBank/DDBJ databases">
        <authorList>
            <person name="Rodrigo-Torres L."/>
            <person name="Arahal R. D."/>
            <person name="Lucena T."/>
        </authorList>
    </citation>
    <scope>NUCLEOTIDE SEQUENCE</scope>
    <source>
        <strain evidence="2">CECT 8267</strain>
    </source>
</reference>
<dbReference type="RefSeq" id="WP_237443809.1">
    <property type="nucleotide sequence ID" value="NZ_CAKLPX010000001.1"/>
</dbReference>
<evidence type="ECO:0000313" key="2">
    <source>
        <dbReference type="EMBL" id="CAH0991152.1"/>
    </source>
</evidence>
<accession>A0ABM9ADT2</accession>
<organism evidence="2 3">
    <name type="scientific">Sinobacterium norvegicum</name>
    <dbReference type="NCBI Taxonomy" id="1641715"/>
    <lineage>
        <taxon>Bacteria</taxon>
        <taxon>Pseudomonadati</taxon>
        <taxon>Pseudomonadota</taxon>
        <taxon>Gammaproteobacteria</taxon>
        <taxon>Cellvibrionales</taxon>
        <taxon>Spongiibacteraceae</taxon>
        <taxon>Sinobacterium</taxon>
    </lineage>
</organism>
<feature type="transmembrane region" description="Helical" evidence="1">
    <location>
        <begin position="102"/>
        <end position="121"/>
    </location>
</feature>
<feature type="transmembrane region" description="Helical" evidence="1">
    <location>
        <begin position="62"/>
        <end position="82"/>
    </location>
</feature>
<name>A0ABM9ADT2_9GAMM</name>
<dbReference type="Proteomes" id="UP000838100">
    <property type="component" value="Unassembled WGS sequence"/>
</dbReference>
<comment type="caution">
    <text evidence="2">The sequence shown here is derived from an EMBL/GenBank/DDBJ whole genome shotgun (WGS) entry which is preliminary data.</text>
</comment>
<keyword evidence="1" id="KW-0472">Membrane</keyword>
<keyword evidence="1" id="KW-1133">Transmembrane helix</keyword>
<evidence type="ECO:0000313" key="3">
    <source>
        <dbReference type="Proteomes" id="UP000838100"/>
    </source>
</evidence>